<evidence type="ECO:0000256" key="3">
    <source>
        <dbReference type="ARBA" id="ARBA00022989"/>
    </source>
</evidence>
<gene>
    <name evidence="6" type="ordered locus">Aasi_1691</name>
</gene>
<keyword evidence="4 5" id="KW-0472">Membrane</keyword>
<evidence type="ECO:0000313" key="7">
    <source>
        <dbReference type="Proteomes" id="UP000001227"/>
    </source>
</evidence>
<accession>C3L3U4</accession>
<organism evidence="6 7">
    <name type="scientific">Amoebophilus asiaticus (strain 5a2)</name>
    <dbReference type="NCBI Taxonomy" id="452471"/>
    <lineage>
        <taxon>Bacteria</taxon>
        <taxon>Pseudomonadati</taxon>
        <taxon>Bacteroidota</taxon>
        <taxon>Cytophagia</taxon>
        <taxon>Cytophagales</taxon>
        <taxon>Amoebophilaceae</taxon>
        <taxon>Candidatus Amoebophilus</taxon>
    </lineage>
</organism>
<reference evidence="6 7" key="1">
    <citation type="journal article" date="2010" name="J. Bacteriol.">
        <title>The genome of the amoeba symbiont 'Candidatus Amoebophilus asiaticus' reveals common mechanisms for host cell interaction among amoeba-associated bacteria.</title>
        <authorList>
            <person name="Schmitz-Esser S."/>
            <person name="Tischler P."/>
            <person name="Arnold R."/>
            <person name="Montanaro J."/>
            <person name="Wagner M."/>
            <person name="Rattei T."/>
            <person name="Horn M."/>
        </authorList>
    </citation>
    <scope>NUCLEOTIDE SEQUENCE [LARGE SCALE GENOMIC DNA]</scope>
    <source>
        <strain evidence="6 7">5a2</strain>
    </source>
</reference>
<name>C3L3U4_AMOA5</name>
<keyword evidence="2 5" id="KW-0812">Transmembrane</keyword>
<dbReference type="Gene3D" id="1.10.287.3510">
    <property type="match status" value="1"/>
</dbReference>
<evidence type="ECO:0000256" key="1">
    <source>
        <dbReference type="ARBA" id="ARBA00004141"/>
    </source>
</evidence>
<dbReference type="HOGENOM" id="CLU_144724_1_1_10"/>
<comment type="subcellular location">
    <subcellularLocation>
        <location evidence="1">Membrane</location>
        <topology evidence="1">Multi-pass membrane protein</topology>
    </subcellularLocation>
</comment>
<proteinExistence type="predicted"/>
<protein>
    <recommendedName>
        <fullName evidence="8">NADH-quinone oxidoreductase subunit K</fullName>
    </recommendedName>
</protein>
<evidence type="ECO:0008006" key="8">
    <source>
        <dbReference type="Google" id="ProtNLM"/>
    </source>
</evidence>
<sequence length="90" mass="10156">MVGLIIVLTKKSMIFVIIGIELIVQAAISNFILFNSQYPTHVQGQVLVVFCTAISICEIILMIAISLRLYQNYKTIDLTKIELLLTKKEN</sequence>
<feature type="transmembrane region" description="Helical" evidence="5">
    <location>
        <begin position="12"/>
        <end position="34"/>
    </location>
</feature>
<dbReference type="GO" id="GO:0016020">
    <property type="term" value="C:membrane"/>
    <property type="evidence" value="ECO:0007669"/>
    <property type="project" value="UniProtKB-SubCell"/>
</dbReference>
<evidence type="ECO:0000313" key="6">
    <source>
        <dbReference type="EMBL" id="ACP20985.1"/>
    </source>
</evidence>
<keyword evidence="3 5" id="KW-1133">Transmembrane helix</keyword>
<feature type="transmembrane region" description="Helical" evidence="5">
    <location>
        <begin position="46"/>
        <end position="70"/>
    </location>
</feature>
<evidence type="ECO:0000256" key="4">
    <source>
        <dbReference type="ARBA" id="ARBA00023136"/>
    </source>
</evidence>
<dbReference type="Proteomes" id="UP000001227">
    <property type="component" value="Chromosome"/>
</dbReference>
<dbReference type="AlphaFoldDB" id="C3L3U4"/>
<evidence type="ECO:0000256" key="5">
    <source>
        <dbReference type="SAM" id="Phobius"/>
    </source>
</evidence>
<dbReference type="Pfam" id="PF00420">
    <property type="entry name" value="Oxidored_q2"/>
    <property type="match status" value="1"/>
</dbReference>
<dbReference type="STRING" id="452471.Aasi_1691"/>
<dbReference type="InterPro" id="IPR039428">
    <property type="entry name" value="NUOK/Mnh_C1-like"/>
</dbReference>
<keyword evidence="7" id="KW-1185">Reference proteome</keyword>
<dbReference type="EMBL" id="CP001102">
    <property type="protein sequence ID" value="ACP20985.1"/>
    <property type="molecule type" value="Genomic_DNA"/>
</dbReference>
<dbReference type="eggNOG" id="COG0713">
    <property type="taxonomic scope" value="Bacteria"/>
</dbReference>
<dbReference type="KEGG" id="aas:Aasi_1691"/>
<evidence type="ECO:0000256" key="2">
    <source>
        <dbReference type="ARBA" id="ARBA00022692"/>
    </source>
</evidence>